<evidence type="ECO:0000313" key="1">
    <source>
        <dbReference type="EMBL" id="PPQ96471.1"/>
    </source>
</evidence>
<dbReference type="Proteomes" id="UP000284706">
    <property type="component" value="Unassembled WGS sequence"/>
</dbReference>
<sequence length="114" mass="13141">MDTNRARAEALAQLKKAYFRLQNSMDAGSSNLHELEELLLLESLQAKSQPGHTDIHESFQDMFVALNAELRDIVALRAEHDQTVKQYEHLEELNRKHNLDGDVLERMALQTKTR</sequence>
<gene>
    <name evidence="1" type="ORF">CVT26_010510</name>
</gene>
<dbReference type="EMBL" id="NHYE01001368">
    <property type="protein sequence ID" value="PPQ96471.1"/>
    <property type="molecule type" value="Genomic_DNA"/>
</dbReference>
<reference evidence="1 2" key="1">
    <citation type="journal article" date="2018" name="Evol. Lett.">
        <title>Horizontal gene cluster transfer increased hallucinogenic mushroom diversity.</title>
        <authorList>
            <person name="Reynolds H.T."/>
            <person name="Vijayakumar V."/>
            <person name="Gluck-Thaler E."/>
            <person name="Korotkin H.B."/>
            <person name="Matheny P.B."/>
            <person name="Slot J.C."/>
        </authorList>
    </citation>
    <scope>NUCLEOTIDE SEQUENCE [LARGE SCALE GENOMIC DNA]</scope>
    <source>
        <strain evidence="1 2">SRW20</strain>
    </source>
</reference>
<name>A0A409Y0G6_9AGAR</name>
<proteinExistence type="predicted"/>
<accession>A0A409Y0G6</accession>
<dbReference type="InParanoid" id="A0A409Y0G6"/>
<protein>
    <submittedName>
        <fullName evidence="1">Uncharacterized protein</fullName>
    </submittedName>
</protein>
<organism evidence="1 2">
    <name type="scientific">Gymnopilus dilepis</name>
    <dbReference type="NCBI Taxonomy" id="231916"/>
    <lineage>
        <taxon>Eukaryota</taxon>
        <taxon>Fungi</taxon>
        <taxon>Dikarya</taxon>
        <taxon>Basidiomycota</taxon>
        <taxon>Agaricomycotina</taxon>
        <taxon>Agaricomycetes</taxon>
        <taxon>Agaricomycetidae</taxon>
        <taxon>Agaricales</taxon>
        <taxon>Agaricineae</taxon>
        <taxon>Hymenogastraceae</taxon>
        <taxon>Gymnopilus</taxon>
    </lineage>
</organism>
<keyword evidence="2" id="KW-1185">Reference proteome</keyword>
<evidence type="ECO:0000313" key="2">
    <source>
        <dbReference type="Proteomes" id="UP000284706"/>
    </source>
</evidence>
<comment type="caution">
    <text evidence="1">The sequence shown here is derived from an EMBL/GenBank/DDBJ whole genome shotgun (WGS) entry which is preliminary data.</text>
</comment>
<dbReference type="AlphaFoldDB" id="A0A409Y0G6"/>